<gene>
    <name evidence="3" type="ORF">LOAG_13042</name>
</gene>
<dbReference type="RefSeq" id="XP_020301233.1">
    <property type="nucleotide sequence ID" value="XM_020448642.1"/>
</dbReference>
<dbReference type="GO" id="GO:0006506">
    <property type="term" value="P:GPI anchor biosynthetic process"/>
    <property type="evidence" value="ECO:0007669"/>
    <property type="project" value="TreeGrafter"/>
</dbReference>
<dbReference type="InterPro" id="IPR039545">
    <property type="entry name" value="PGAP2"/>
</dbReference>
<feature type="transmembrane region" description="Helical" evidence="1">
    <location>
        <begin position="110"/>
        <end position="129"/>
    </location>
</feature>
<organism evidence="3">
    <name type="scientific">Loa loa</name>
    <name type="common">Eye worm</name>
    <name type="synonym">Filaria loa</name>
    <dbReference type="NCBI Taxonomy" id="7209"/>
    <lineage>
        <taxon>Eukaryota</taxon>
        <taxon>Metazoa</taxon>
        <taxon>Ecdysozoa</taxon>
        <taxon>Nematoda</taxon>
        <taxon>Chromadorea</taxon>
        <taxon>Rhabditida</taxon>
        <taxon>Spirurina</taxon>
        <taxon>Spiruromorpha</taxon>
        <taxon>Filarioidea</taxon>
        <taxon>Onchocercidae</taxon>
        <taxon>Loa</taxon>
    </lineage>
</organism>
<dbReference type="Pfam" id="PF10277">
    <property type="entry name" value="Frag1"/>
    <property type="match status" value="1"/>
</dbReference>
<proteinExistence type="predicted"/>
<dbReference type="GeneID" id="9950513"/>
<dbReference type="KEGG" id="loa:LOAG_13042"/>
<dbReference type="AlphaFoldDB" id="A0A1S0TLJ6"/>
<accession>A0A1S0TLJ6</accession>
<protein>
    <recommendedName>
        <fullName evidence="2">CWH43-like N-terminal domain-containing protein</fullName>
    </recommendedName>
</protein>
<evidence type="ECO:0000313" key="3">
    <source>
        <dbReference type="EMBL" id="EFO15466.2"/>
    </source>
</evidence>
<dbReference type="PANTHER" id="PTHR12892:SF12">
    <property type="entry name" value="RHOMBOID DOMAIN-CONTAINING PROTEIN"/>
    <property type="match status" value="1"/>
</dbReference>
<name>A0A1S0TLJ6_LOALO</name>
<feature type="transmembrane region" description="Helical" evidence="1">
    <location>
        <begin position="57"/>
        <end position="79"/>
    </location>
</feature>
<evidence type="ECO:0000259" key="2">
    <source>
        <dbReference type="Pfam" id="PF10277"/>
    </source>
</evidence>
<dbReference type="GO" id="GO:0005789">
    <property type="term" value="C:endoplasmic reticulum membrane"/>
    <property type="evidence" value="ECO:0007669"/>
    <property type="project" value="TreeGrafter"/>
</dbReference>
<dbReference type="OrthoDB" id="5852423at2759"/>
<dbReference type="PANTHER" id="PTHR12892">
    <property type="entry name" value="FGF RECEPTOR ACTIVATING PROTEIN 1"/>
    <property type="match status" value="1"/>
</dbReference>
<dbReference type="InParanoid" id="A0A1S0TLJ6"/>
<reference evidence="3" key="1">
    <citation type="submission" date="2012-04" db="EMBL/GenBank/DDBJ databases">
        <title>The Genome Sequence of Loa loa.</title>
        <authorList>
            <consortium name="The Broad Institute Genome Sequencing Platform"/>
            <consortium name="Broad Institute Genome Sequencing Center for Infectious Disease"/>
            <person name="Nutman T.B."/>
            <person name="Fink D.L."/>
            <person name="Russ C."/>
            <person name="Young S."/>
            <person name="Zeng Q."/>
            <person name="Gargeya S."/>
            <person name="Alvarado L."/>
            <person name="Berlin A."/>
            <person name="Chapman S.B."/>
            <person name="Chen Z."/>
            <person name="Freedman E."/>
            <person name="Gellesch M."/>
            <person name="Goldberg J."/>
            <person name="Griggs A."/>
            <person name="Gujja S."/>
            <person name="Heilman E.R."/>
            <person name="Heiman D."/>
            <person name="Howarth C."/>
            <person name="Mehta T."/>
            <person name="Neiman D."/>
            <person name="Pearson M."/>
            <person name="Roberts A."/>
            <person name="Saif S."/>
            <person name="Shea T."/>
            <person name="Shenoy N."/>
            <person name="Sisk P."/>
            <person name="Stolte C."/>
            <person name="Sykes S."/>
            <person name="White J."/>
            <person name="Yandava C."/>
            <person name="Haas B."/>
            <person name="Henn M.R."/>
            <person name="Nusbaum C."/>
            <person name="Birren B."/>
        </authorList>
    </citation>
    <scope>NUCLEOTIDE SEQUENCE [LARGE SCALE GENOMIC DNA]</scope>
</reference>
<dbReference type="EMBL" id="JH712298">
    <property type="protein sequence ID" value="EFO15466.2"/>
    <property type="molecule type" value="Genomic_DNA"/>
</dbReference>
<sequence>MHSTTTTTNDNGKMKEIDEMKIVKQCSVPYHQTDNDTIINENKDDDIILFEISFQNYALVTIGAPILALIIDFILGFSLDYQQILDYNWSCGPVNIPSFSRIINLPKERIIWNAAVLFHLPLRFLLISINCM</sequence>
<evidence type="ECO:0000256" key="1">
    <source>
        <dbReference type="SAM" id="Phobius"/>
    </source>
</evidence>
<keyword evidence="1" id="KW-0812">Transmembrane</keyword>
<keyword evidence="1" id="KW-1133">Transmembrane helix</keyword>
<dbReference type="InterPro" id="IPR019402">
    <property type="entry name" value="CWH43_N"/>
</dbReference>
<keyword evidence="1" id="KW-0472">Membrane</keyword>
<dbReference type="OMA" id="SKERIIW"/>
<dbReference type="CTD" id="9950513"/>
<dbReference type="GO" id="GO:0000139">
    <property type="term" value="C:Golgi membrane"/>
    <property type="evidence" value="ECO:0007669"/>
    <property type="project" value="InterPro"/>
</dbReference>
<feature type="domain" description="CWH43-like N-terminal" evidence="2">
    <location>
        <begin position="59"/>
        <end position="130"/>
    </location>
</feature>